<dbReference type="Pfam" id="PF13649">
    <property type="entry name" value="Methyltransf_25"/>
    <property type="match status" value="1"/>
</dbReference>
<dbReference type="Gene3D" id="3.40.50.150">
    <property type="entry name" value="Vaccinia Virus protein VP39"/>
    <property type="match status" value="1"/>
</dbReference>
<gene>
    <name evidence="2" type="ORF">HNR67_004607</name>
</gene>
<dbReference type="InterPro" id="IPR041698">
    <property type="entry name" value="Methyltransf_25"/>
</dbReference>
<dbReference type="AlphaFoldDB" id="A0A7W7FX26"/>
<dbReference type="PANTHER" id="PTHR43591">
    <property type="entry name" value="METHYLTRANSFERASE"/>
    <property type="match status" value="1"/>
</dbReference>
<dbReference type="GO" id="GO:0008168">
    <property type="term" value="F:methyltransferase activity"/>
    <property type="evidence" value="ECO:0007669"/>
    <property type="project" value="UniProtKB-KW"/>
</dbReference>
<evidence type="ECO:0000313" key="3">
    <source>
        <dbReference type="Proteomes" id="UP000533598"/>
    </source>
</evidence>
<accession>A0A7W7FX26</accession>
<protein>
    <submittedName>
        <fullName evidence="2">SAM-dependent methyltransferase</fullName>
    </submittedName>
</protein>
<organism evidence="2 3">
    <name type="scientific">Crossiella cryophila</name>
    <dbReference type="NCBI Taxonomy" id="43355"/>
    <lineage>
        <taxon>Bacteria</taxon>
        <taxon>Bacillati</taxon>
        <taxon>Actinomycetota</taxon>
        <taxon>Actinomycetes</taxon>
        <taxon>Pseudonocardiales</taxon>
        <taxon>Pseudonocardiaceae</taxon>
        <taxon>Crossiella</taxon>
    </lineage>
</organism>
<dbReference type="GO" id="GO:0032259">
    <property type="term" value="P:methylation"/>
    <property type="evidence" value="ECO:0007669"/>
    <property type="project" value="UniProtKB-KW"/>
</dbReference>
<reference evidence="2 3" key="1">
    <citation type="submission" date="2020-08" db="EMBL/GenBank/DDBJ databases">
        <title>Sequencing the genomes of 1000 actinobacteria strains.</title>
        <authorList>
            <person name="Klenk H.-P."/>
        </authorList>
    </citation>
    <scope>NUCLEOTIDE SEQUENCE [LARGE SCALE GENOMIC DNA]</scope>
    <source>
        <strain evidence="2 3">DSM 44230</strain>
    </source>
</reference>
<dbReference type="Proteomes" id="UP000533598">
    <property type="component" value="Unassembled WGS sequence"/>
</dbReference>
<keyword evidence="2" id="KW-0489">Methyltransferase</keyword>
<dbReference type="InterPro" id="IPR029063">
    <property type="entry name" value="SAM-dependent_MTases_sf"/>
</dbReference>
<keyword evidence="2" id="KW-0808">Transferase</keyword>
<keyword evidence="3" id="KW-1185">Reference proteome</keyword>
<proteinExistence type="predicted"/>
<feature type="domain" description="Methyltransferase" evidence="1">
    <location>
        <begin position="38"/>
        <end position="131"/>
    </location>
</feature>
<dbReference type="RefSeq" id="WP_185004316.1">
    <property type="nucleotide sequence ID" value="NZ_BAAAUI010000036.1"/>
</dbReference>
<name>A0A7W7FX26_9PSEU</name>
<dbReference type="SUPFAM" id="SSF53335">
    <property type="entry name" value="S-adenosyl-L-methionine-dependent methyltransferases"/>
    <property type="match status" value="1"/>
</dbReference>
<dbReference type="CDD" id="cd02440">
    <property type="entry name" value="AdoMet_MTases"/>
    <property type="match status" value="1"/>
</dbReference>
<evidence type="ECO:0000313" key="2">
    <source>
        <dbReference type="EMBL" id="MBB4678489.1"/>
    </source>
</evidence>
<comment type="caution">
    <text evidence="2">The sequence shown here is derived from an EMBL/GenBank/DDBJ whole genome shotgun (WGS) entry which is preliminary data.</text>
</comment>
<dbReference type="EMBL" id="JACHMH010000001">
    <property type="protein sequence ID" value="MBB4678489.1"/>
    <property type="molecule type" value="Genomic_DNA"/>
</dbReference>
<dbReference type="PANTHER" id="PTHR43591:SF109">
    <property type="entry name" value="METHYLTRANSFERASE TYPE 11 DOMAIN-CONTAINING PROTEIN"/>
    <property type="match status" value="1"/>
</dbReference>
<evidence type="ECO:0000259" key="1">
    <source>
        <dbReference type="Pfam" id="PF13649"/>
    </source>
</evidence>
<sequence length="243" mass="26531">MTQDIAEDYDTWDDGACWLLGYPFVPGELGLRDGDRLLDLGCGPGAVTRWFADRHDISVVATDFSAAMLEIAGRRPHPGIDYQLSVSDLLPFLADDSVDLAMSCFMFICVPELDRLQRMVAEVSRVLRPGGRFTVLGPNPAQANGEFSGFRRGVRGHNYLVGEPLPVQVRRTDGSWVGTVDVHWPVSTYEDLLTGAGFRVVSRITPLWADAAGVAEPGLVGSRSWAAERDRAPFLLITGELPG</sequence>